<protein>
    <submittedName>
        <fullName evidence="1">HU family DNA-binding protein</fullName>
    </submittedName>
</protein>
<gene>
    <name evidence="1" type="ORF">E5329_17170</name>
</gene>
<sequence length="95" mass="10948">MDTVNKKEFAYKIAEKGGFYKKDAVKMTELFWETLLDYLSEGKKVNFYGTGHFELKTVKEKGARNPKTGEACIVPEHKKVKFYSSETLADKIEDE</sequence>
<name>A0AC61RTT5_9FIRM</name>
<proteinExistence type="predicted"/>
<comment type="caution">
    <text evidence="1">The sequence shown here is derived from an EMBL/GenBank/DDBJ whole genome shotgun (WGS) entry which is preliminary data.</text>
</comment>
<evidence type="ECO:0000313" key="2">
    <source>
        <dbReference type="Proteomes" id="UP000304953"/>
    </source>
</evidence>
<keyword evidence="2" id="KW-1185">Reference proteome</keyword>
<accession>A0AC61RTT5</accession>
<evidence type="ECO:0000313" key="1">
    <source>
        <dbReference type="EMBL" id="TGY95025.1"/>
    </source>
</evidence>
<dbReference type="EMBL" id="SRYA01000037">
    <property type="protein sequence ID" value="TGY95025.1"/>
    <property type="molecule type" value="Genomic_DNA"/>
</dbReference>
<organism evidence="1 2">
    <name type="scientific">Petralouisia muris</name>
    <dbReference type="NCBI Taxonomy" id="3032872"/>
    <lineage>
        <taxon>Bacteria</taxon>
        <taxon>Bacillati</taxon>
        <taxon>Bacillota</taxon>
        <taxon>Clostridia</taxon>
        <taxon>Lachnospirales</taxon>
        <taxon>Lachnospiraceae</taxon>
        <taxon>Petralouisia</taxon>
    </lineage>
</organism>
<dbReference type="Proteomes" id="UP000304953">
    <property type="component" value="Unassembled WGS sequence"/>
</dbReference>
<reference evidence="1" key="1">
    <citation type="submission" date="2019-04" db="EMBL/GenBank/DDBJ databases">
        <title>Microbes associate with the intestines of laboratory mice.</title>
        <authorList>
            <person name="Navarre W."/>
            <person name="Wong E."/>
            <person name="Huang K."/>
            <person name="Tropini C."/>
            <person name="Ng K."/>
            <person name="Yu B."/>
        </authorList>
    </citation>
    <scope>NUCLEOTIDE SEQUENCE</scope>
    <source>
        <strain evidence="1">NM01_1-7b</strain>
    </source>
</reference>
<keyword evidence="1" id="KW-0238">DNA-binding</keyword>